<proteinExistence type="inferred from homology"/>
<reference evidence="8 9" key="1">
    <citation type="submission" date="2017-09" db="EMBL/GenBank/DDBJ databases">
        <title>WGS assembly of Aquilegia coerulea Goldsmith.</title>
        <authorList>
            <person name="Hodges S."/>
            <person name="Kramer E."/>
            <person name="Nordborg M."/>
            <person name="Tomkins J."/>
            <person name="Borevitz J."/>
            <person name="Derieg N."/>
            <person name="Yan J."/>
            <person name="Mihaltcheva S."/>
            <person name="Hayes R.D."/>
            <person name="Rokhsar D."/>
        </authorList>
    </citation>
    <scope>NUCLEOTIDE SEQUENCE [LARGE SCALE GENOMIC DNA]</scope>
    <source>
        <strain evidence="9">cv. Goldsmith</strain>
    </source>
</reference>
<feature type="transmembrane region" description="Helical" evidence="6">
    <location>
        <begin position="6"/>
        <end position="25"/>
    </location>
</feature>
<dbReference type="EMBL" id="KZ305028">
    <property type="protein sequence ID" value="PIA51006.1"/>
    <property type="molecule type" value="Genomic_DNA"/>
</dbReference>
<dbReference type="GO" id="GO:0016757">
    <property type="term" value="F:glycosyltransferase activity"/>
    <property type="evidence" value="ECO:0007669"/>
    <property type="project" value="UniProtKB-KW"/>
</dbReference>
<accession>A0A2G5E5K2</accession>
<dbReference type="AlphaFoldDB" id="A0A2G5E5K2"/>
<evidence type="ECO:0000256" key="5">
    <source>
        <dbReference type="ARBA" id="ARBA00023034"/>
    </source>
</evidence>
<dbReference type="OrthoDB" id="1924787at2759"/>
<dbReference type="InParanoid" id="A0A2G5E5K2"/>
<keyword evidence="9" id="KW-1185">Reference proteome</keyword>
<evidence type="ECO:0000256" key="6">
    <source>
        <dbReference type="SAM" id="Phobius"/>
    </source>
</evidence>
<dbReference type="PANTHER" id="PTHR11062:SF337">
    <property type="entry name" value="OS04G0109900 PROTEIN"/>
    <property type="match status" value="1"/>
</dbReference>
<name>A0A2G5E5K2_AQUCA</name>
<evidence type="ECO:0000313" key="9">
    <source>
        <dbReference type="Proteomes" id="UP000230069"/>
    </source>
</evidence>
<protein>
    <recommendedName>
        <fullName evidence="7">Exostosin GT47 domain-containing protein</fullName>
    </recommendedName>
</protein>
<keyword evidence="3" id="KW-0808">Transferase</keyword>
<dbReference type="PANTHER" id="PTHR11062">
    <property type="entry name" value="EXOSTOSIN HEPARAN SULFATE GLYCOSYLTRANSFERASE -RELATED"/>
    <property type="match status" value="1"/>
</dbReference>
<keyword evidence="6" id="KW-0472">Membrane</keyword>
<evidence type="ECO:0000256" key="1">
    <source>
        <dbReference type="ARBA" id="ARBA00004323"/>
    </source>
</evidence>
<comment type="subcellular location">
    <subcellularLocation>
        <location evidence="1">Golgi apparatus membrane</location>
        <topology evidence="1">Single-pass type II membrane protein</topology>
    </subcellularLocation>
</comment>
<evidence type="ECO:0000256" key="3">
    <source>
        <dbReference type="ARBA" id="ARBA00022676"/>
    </source>
</evidence>
<sequence length="470" mass="54263">MEVSHGLKVFSLSLFLLLCIIYFFSSNKLNHQYTKFDDQLQQTQFVRSSVANHISSALYGSLTTNGSIENRYRNPTFIRKVGKLSDSEKLELGLAKARVAIRSAIKLNISASDDDEDAPRGVVYRNPSAFYQSYLEMEKRFKVYVYEEGDRPIVHGGPCKDIYTSEGRFIHEMELENTKFKTRDARYAHVYFMPFSVSMMVKYLYKPNSFDKSPLLRFVSDYIRVISTKYPFWNKTQGANHFMLSCHDWGPDSSRGNPLLYNNSIRVLCNANTSEGFDPRKDATLPEIDLYDGNMSPDLISIPPDNAPRPHLAFFAGGLHGPIRPILFRHWKAKDPDIIVYEYLPKNLKYYSFMLQSKFCLCPSGYEVASPRIVEAIYAQCVPVLLSEHYVPPFSDVLRWEAFSVQVKVSDIPNLKEILNAIPEEQYKKLKEGVKAVRKHFVLNQPPKRFDVFHMILHSIWIRRLNVQLS</sequence>
<dbReference type="Pfam" id="PF03016">
    <property type="entry name" value="Exostosin_GT47"/>
    <property type="match status" value="1"/>
</dbReference>
<keyword evidence="5" id="KW-0333">Golgi apparatus</keyword>
<dbReference type="Proteomes" id="UP000230069">
    <property type="component" value="Unassembled WGS sequence"/>
</dbReference>
<evidence type="ECO:0000259" key="7">
    <source>
        <dbReference type="Pfam" id="PF03016"/>
    </source>
</evidence>
<dbReference type="InterPro" id="IPR004263">
    <property type="entry name" value="Exostosin"/>
</dbReference>
<dbReference type="FunCoup" id="A0A2G5E5K2">
    <property type="interactions" value="11"/>
</dbReference>
<gene>
    <name evidence="8" type="ORF">AQUCO_01100072v1</name>
</gene>
<keyword evidence="3" id="KW-0328">Glycosyltransferase</keyword>
<dbReference type="GO" id="GO:0000139">
    <property type="term" value="C:Golgi membrane"/>
    <property type="evidence" value="ECO:0007669"/>
    <property type="project" value="UniProtKB-SubCell"/>
</dbReference>
<dbReference type="STRING" id="218851.A0A2G5E5K2"/>
<evidence type="ECO:0000256" key="2">
    <source>
        <dbReference type="ARBA" id="ARBA00010271"/>
    </source>
</evidence>
<evidence type="ECO:0000256" key="4">
    <source>
        <dbReference type="ARBA" id="ARBA00022968"/>
    </source>
</evidence>
<feature type="domain" description="Exostosin GT47" evidence="7">
    <location>
        <begin position="137"/>
        <end position="422"/>
    </location>
</feature>
<keyword evidence="4" id="KW-0735">Signal-anchor</keyword>
<keyword evidence="6" id="KW-0812">Transmembrane</keyword>
<dbReference type="InterPro" id="IPR040911">
    <property type="entry name" value="Exostosin_GT47"/>
</dbReference>
<comment type="similarity">
    <text evidence="2">Belongs to the glycosyltransferase 47 family.</text>
</comment>
<evidence type="ECO:0000313" key="8">
    <source>
        <dbReference type="EMBL" id="PIA51006.1"/>
    </source>
</evidence>
<organism evidence="8 9">
    <name type="scientific">Aquilegia coerulea</name>
    <name type="common">Rocky mountain columbine</name>
    <dbReference type="NCBI Taxonomy" id="218851"/>
    <lineage>
        <taxon>Eukaryota</taxon>
        <taxon>Viridiplantae</taxon>
        <taxon>Streptophyta</taxon>
        <taxon>Embryophyta</taxon>
        <taxon>Tracheophyta</taxon>
        <taxon>Spermatophyta</taxon>
        <taxon>Magnoliopsida</taxon>
        <taxon>Ranunculales</taxon>
        <taxon>Ranunculaceae</taxon>
        <taxon>Thalictroideae</taxon>
        <taxon>Aquilegia</taxon>
    </lineage>
</organism>
<keyword evidence="6" id="KW-1133">Transmembrane helix</keyword>